<dbReference type="GeneID" id="40319984"/>
<organism evidence="4 5">
    <name type="scientific">Trypanosoma conorhini</name>
    <dbReference type="NCBI Taxonomy" id="83891"/>
    <lineage>
        <taxon>Eukaryota</taxon>
        <taxon>Discoba</taxon>
        <taxon>Euglenozoa</taxon>
        <taxon>Kinetoplastea</taxon>
        <taxon>Metakinetoplastina</taxon>
        <taxon>Trypanosomatida</taxon>
        <taxon>Trypanosomatidae</taxon>
        <taxon>Trypanosoma</taxon>
    </lineage>
</organism>
<dbReference type="PANTHER" id="PTHR15350">
    <property type="entry name" value="COP9 SIGNALOSOME COMPLEX SUBUNIT 7/DENDRITIC CELL PROTEIN GA17"/>
    <property type="match status" value="1"/>
</dbReference>
<evidence type="ECO:0000259" key="3">
    <source>
        <dbReference type="Pfam" id="PF01399"/>
    </source>
</evidence>
<proteinExistence type="inferred from homology"/>
<keyword evidence="5" id="KW-1185">Reference proteome</keyword>
<dbReference type="GO" id="GO:0008180">
    <property type="term" value="C:COP9 signalosome"/>
    <property type="evidence" value="ECO:0007669"/>
    <property type="project" value="UniProtKB-KW"/>
</dbReference>
<feature type="domain" description="PCI" evidence="3">
    <location>
        <begin position="110"/>
        <end position="182"/>
    </location>
</feature>
<dbReference type="InterPro" id="IPR045237">
    <property type="entry name" value="COPS7/eIF3m"/>
</dbReference>
<dbReference type="AlphaFoldDB" id="A0A3R7NWP0"/>
<name>A0A3R7NWP0_9TRYP</name>
<dbReference type="PANTHER" id="PTHR15350:SF5">
    <property type="entry name" value="COP9 SIGNALOSOME COMPLEX SUBUNIT 7"/>
    <property type="match status" value="1"/>
</dbReference>
<dbReference type="Proteomes" id="UP000284403">
    <property type="component" value="Unassembled WGS sequence"/>
</dbReference>
<sequence length="221" mass="24511">MGPLPRFLSAFSGAAEIVRPSLQLDGDWTMCTMQEYVQLIGDAVSDADAARLAEEAINAPLLFFYGSLLELPSVQNFRSNPLFAWIPQVLEVLCYGVVDELRRLPDAVQAHLTPLLYQKMNKLSVLSLCGRDDMSGGLRIRAVQETIGAAVPSEAEALLIDMMSDGLLRGRIDQRGGVVVLQQFEAREVRLEDVAKLREKLEAWCRSCDAQLEMLLKVMEA</sequence>
<dbReference type="EMBL" id="MKKU01000427">
    <property type="protein sequence ID" value="RNF12985.1"/>
    <property type="molecule type" value="Genomic_DNA"/>
</dbReference>
<dbReference type="RefSeq" id="XP_029226647.1">
    <property type="nucleotide sequence ID" value="XM_029373250.1"/>
</dbReference>
<accession>A0A3R7NWP0</accession>
<protein>
    <submittedName>
        <fullName evidence="4">COP9 signalosome complex subunit 7, variant</fullName>
    </submittedName>
</protein>
<gene>
    <name evidence="4" type="ORF">Tco025E_06373</name>
</gene>
<keyword evidence="2" id="KW-0736">Signalosome</keyword>
<comment type="caution">
    <text evidence="4">The sequence shown here is derived from an EMBL/GenBank/DDBJ whole genome shotgun (WGS) entry which is preliminary data.</text>
</comment>
<evidence type="ECO:0000256" key="2">
    <source>
        <dbReference type="ARBA" id="ARBA00022790"/>
    </source>
</evidence>
<reference evidence="4 5" key="1">
    <citation type="journal article" date="2018" name="BMC Genomics">
        <title>Genomic comparison of Trypanosoma conorhini and Trypanosoma rangeli to Trypanosoma cruzi strains of high and low virulence.</title>
        <authorList>
            <person name="Bradwell K.R."/>
            <person name="Koparde V.N."/>
            <person name="Matveyev A.V."/>
            <person name="Serrano M.G."/>
            <person name="Alves J.M."/>
            <person name="Parikh H."/>
            <person name="Huang B."/>
            <person name="Lee V."/>
            <person name="Espinosa-Alvarez O."/>
            <person name="Ortiz P.A."/>
            <person name="Costa-Martins A.G."/>
            <person name="Teixeira M.M."/>
            <person name="Buck G.A."/>
        </authorList>
    </citation>
    <scope>NUCLEOTIDE SEQUENCE [LARGE SCALE GENOMIC DNA]</scope>
    <source>
        <strain evidence="4 5">025E</strain>
    </source>
</reference>
<dbReference type="InterPro" id="IPR000717">
    <property type="entry name" value="PCI_dom"/>
</dbReference>
<evidence type="ECO:0000313" key="5">
    <source>
        <dbReference type="Proteomes" id="UP000284403"/>
    </source>
</evidence>
<evidence type="ECO:0000256" key="1">
    <source>
        <dbReference type="ARBA" id="ARBA00008482"/>
    </source>
</evidence>
<dbReference type="Pfam" id="PF01399">
    <property type="entry name" value="PCI"/>
    <property type="match status" value="1"/>
</dbReference>
<dbReference type="OrthoDB" id="10265275at2759"/>
<evidence type="ECO:0000313" key="4">
    <source>
        <dbReference type="EMBL" id="RNF12985.1"/>
    </source>
</evidence>
<comment type="similarity">
    <text evidence="1">Belongs to the CSN7/EIF3M family. CSN7 subfamily.</text>
</comment>